<dbReference type="RefSeq" id="XP_017776106.1">
    <property type="nucleotide sequence ID" value="XM_017920617.1"/>
</dbReference>
<dbReference type="InterPro" id="IPR011545">
    <property type="entry name" value="DEAD/DEAH_box_helicase_dom"/>
</dbReference>
<evidence type="ECO:0000259" key="6">
    <source>
        <dbReference type="PROSITE" id="PS51192"/>
    </source>
</evidence>
<dbReference type="Pfam" id="PF21099">
    <property type="entry name" value="POLQ_helical"/>
    <property type="match status" value="1"/>
</dbReference>
<dbReference type="Gene3D" id="1.10.150.20">
    <property type="entry name" value="5' to 3' exonuclease, C-terminal subdomain"/>
    <property type="match status" value="1"/>
</dbReference>
<dbReference type="InterPro" id="IPR001650">
    <property type="entry name" value="Helicase_C-like"/>
</dbReference>
<dbReference type="PANTHER" id="PTHR47961">
    <property type="entry name" value="DNA POLYMERASE THETA, PUTATIVE (AFU_ORTHOLOGUE AFUA_1G05260)-RELATED"/>
    <property type="match status" value="1"/>
</dbReference>
<feature type="domain" description="Helicase ATP-binding" evidence="6">
    <location>
        <begin position="529"/>
        <end position="701"/>
    </location>
</feature>
<dbReference type="PROSITE" id="PS51194">
    <property type="entry name" value="HELICASE_CTER"/>
    <property type="match status" value="1"/>
</dbReference>
<dbReference type="Pfam" id="PF20470">
    <property type="entry name" value="HTH_61"/>
    <property type="match status" value="1"/>
</dbReference>
<dbReference type="PANTHER" id="PTHR47961:SF12">
    <property type="entry name" value="HELICASE POLQ-LIKE"/>
    <property type="match status" value="1"/>
</dbReference>
<evidence type="ECO:0000256" key="5">
    <source>
        <dbReference type="ARBA" id="ARBA00048988"/>
    </source>
</evidence>
<dbReference type="InterPro" id="IPR027417">
    <property type="entry name" value="P-loop_NTPase"/>
</dbReference>
<dbReference type="PROSITE" id="PS51192">
    <property type="entry name" value="HELICASE_ATP_BIND_1"/>
    <property type="match status" value="1"/>
</dbReference>
<dbReference type="CDD" id="cd18795">
    <property type="entry name" value="SF2_C_Ski2"/>
    <property type="match status" value="1"/>
</dbReference>
<evidence type="ECO:0000256" key="3">
    <source>
        <dbReference type="ARBA" id="ARBA00022806"/>
    </source>
</evidence>
<keyword evidence="2" id="KW-0378">Hydrolase</keyword>
<dbReference type="CDD" id="cd18026">
    <property type="entry name" value="DEXHc_POLQ-like"/>
    <property type="match status" value="1"/>
</dbReference>
<dbReference type="InterPro" id="IPR048960">
    <property type="entry name" value="POLQ-like_helical"/>
</dbReference>
<gene>
    <name evidence="9" type="primary">LOC108562325</name>
</gene>
<dbReference type="Gene3D" id="1.10.3380.20">
    <property type="match status" value="1"/>
</dbReference>
<keyword evidence="8" id="KW-1185">Reference proteome</keyword>
<organism evidence="8 9">
    <name type="scientific">Nicrophorus vespilloides</name>
    <name type="common">Boreal carrion beetle</name>
    <dbReference type="NCBI Taxonomy" id="110193"/>
    <lineage>
        <taxon>Eukaryota</taxon>
        <taxon>Metazoa</taxon>
        <taxon>Ecdysozoa</taxon>
        <taxon>Arthropoda</taxon>
        <taxon>Hexapoda</taxon>
        <taxon>Insecta</taxon>
        <taxon>Pterygota</taxon>
        <taxon>Neoptera</taxon>
        <taxon>Endopterygota</taxon>
        <taxon>Coleoptera</taxon>
        <taxon>Polyphaga</taxon>
        <taxon>Staphyliniformia</taxon>
        <taxon>Silphidae</taxon>
        <taxon>Nicrophorinae</taxon>
        <taxon>Nicrophorus</taxon>
    </lineage>
</organism>
<reference evidence="9" key="1">
    <citation type="submission" date="2025-08" db="UniProtKB">
        <authorList>
            <consortium name="RefSeq"/>
        </authorList>
    </citation>
    <scope>IDENTIFICATION</scope>
    <source>
        <tissue evidence="9">Whole Larva</tissue>
    </source>
</reference>
<sequence>MDRTSKDLTENILNSDLTLLNNFTMPSQQSTKKKKWAMSLKKYSNNEDNAEDSDTECSIVNSPIPISCKRVRSSNSQNRKSKKSKIFDMTFNESLISLKDCTNMFSQKGIKELNAANKIPSPLSDNDDLFKDLLTPRSPTTIRVKTTQENCNFEFSQLFNSTQILKQIDEVSKITDDHLPKLNSNNPVKDTYIPAFVSDEDLDLFEEDMTETNLTNDTSKPSTSKKFKALSHLDDIFNTQPMKKQNDNREIPVSKEISEKLRFTETSQKNKLKEPETNKENCNNLKTAIVCENSQKFKMPAVPKDKPSKFSFTQFCESSQALKHIDEVEAGCSKQIDKRVSDYSQLCNTQFTQQVERINSPKNNVLSKSKETVGFGSSKYREEMDTLFDDLESSICYGGKKTPTKKAITDLLEQTFRSPQIIKKAIQQAEKSLMTAPEEWKDDSLLADALINMSVEGQSIGDLMKKALMNNVDKCVSPPKIFNETVCEEKVNFRSYGQFYGLPDKVKELVKTYKGIDKLYDWQNECLNLPAIKSRKNLIYALPTSGGKTLVAEILLLREVLCRRKNVLFVLPFVAIVQEKVWSLSPFAVDLEFLVEEYAAGRGNFPPRKRRKKNSVYIATIEKALGLINSLIENDRLNELGLIVVDELHLVGDNSRGPNLEELLTKVLVSKNDIQIIGMSATIGNLKDICTFLKADVYVNDFRPVELVEYIKCGDEIAKVDVTTEEIFIFERKVNYKYADSLIQIDPDHLGGLVMEVIPNDSCLVFCRSKKNCENVAILLSKVVFGKLKTYKSNEKLHILKALEEESGNLCSILKTSILYGIAYHHSGLTSEERKIIEEGFRRGVISVICCTSTLAAGVNLPAKRVIVRNPYIGRDFINLSRYKQMAGRAGRAGLSELGESVIICAPNELNEVRKLFLSPMDVAMSSMHENESRGLRHFLLSCISLGLANTKNKLHEAANCTLLAVQKDCLEVDLKGLVKSAIRELFKMGALQVQGNETEVITKRNNVTFALDTSVGATQQVSEAPETSEKTVIRVTNDSILVISQMGHAAIKGGLDLAKAHMLYEDLLEAQFKLVLLTGLHLMYLVTPYDLSEQINPSLATYYNIYNKLNNRELQTAKVLGLTEAVAVKMITNKKITEVSKRVMNRFYVTLMLYDLWNEMSVYDVAIKYDINRGLIQNLMTSASTFASNVYHFCEEFEEFWAFSLLIKGMSERLSHCCVKELVPLMTLPSVKQNRARQLFQAGYKTLQSVAKAKPEDLMNAIEYMSRKLANQLIAAAKMILLERVENLREEAEDVLEGIGN</sequence>
<evidence type="ECO:0000313" key="8">
    <source>
        <dbReference type="Proteomes" id="UP000695000"/>
    </source>
</evidence>
<proteinExistence type="predicted"/>
<dbReference type="Pfam" id="PF00271">
    <property type="entry name" value="Helicase_C"/>
    <property type="match status" value="1"/>
</dbReference>
<evidence type="ECO:0000259" key="7">
    <source>
        <dbReference type="PROSITE" id="PS51194"/>
    </source>
</evidence>
<dbReference type="InterPro" id="IPR050474">
    <property type="entry name" value="Hel308_SKI2-like"/>
</dbReference>
<dbReference type="InterPro" id="IPR046931">
    <property type="entry name" value="HTH_61"/>
</dbReference>
<evidence type="ECO:0000256" key="4">
    <source>
        <dbReference type="ARBA" id="ARBA00022840"/>
    </source>
</evidence>
<keyword evidence="3" id="KW-0347">Helicase</keyword>
<comment type="catalytic activity">
    <reaction evidence="5">
        <text>ATP + H2O = ADP + phosphate + H(+)</text>
        <dbReference type="Rhea" id="RHEA:13065"/>
        <dbReference type="ChEBI" id="CHEBI:15377"/>
        <dbReference type="ChEBI" id="CHEBI:15378"/>
        <dbReference type="ChEBI" id="CHEBI:30616"/>
        <dbReference type="ChEBI" id="CHEBI:43474"/>
        <dbReference type="ChEBI" id="CHEBI:456216"/>
        <dbReference type="EC" id="5.6.2.4"/>
    </reaction>
</comment>
<dbReference type="Proteomes" id="UP000695000">
    <property type="component" value="Unplaced"/>
</dbReference>
<keyword evidence="4" id="KW-0067">ATP-binding</keyword>
<name>A0ABM1MNF6_NICVS</name>
<dbReference type="SMART" id="SM00487">
    <property type="entry name" value="DEXDc"/>
    <property type="match status" value="1"/>
</dbReference>
<keyword evidence="1" id="KW-0547">Nucleotide-binding</keyword>
<dbReference type="GeneID" id="108562325"/>
<feature type="domain" description="Helicase C-terminal" evidence="7">
    <location>
        <begin position="749"/>
        <end position="936"/>
    </location>
</feature>
<dbReference type="Gene3D" id="3.40.50.300">
    <property type="entry name" value="P-loop containing nucleotide triphosphate hydrolases"/>
    <property type="match status" value="2"/>
</dbReference>
<evidence type="ECO:0000256" key="1">
    <source>
        <dbReference type="ARBA" id="ARBA00022741"/>
    </source>
</evidence>
<dbReference type="InterPro" id="IPR014001">
    <property type="entry name" value="Helicase_ATP-bd"/>
</dbReference>
<dbReference type="SMART" id="SM00490">
    <property type="entry name" value="HELICc"/>
    <property type="match status" value="1"/>
</dbReference>
<evidence type="ECO:0000313" key="9">
    <source>
        <dbReference type="RefSeq" id="XP_017776106.1"/>
    </source>
</evidence>
<evidence type="ECO:0000256" key="2">
    <source>
        <dbReference type="ARBA" id="ARBA00022801"/>
    </source>
</evidence>
<protein>
    <submittedName>
        <fullName evidence="9">Helicase POLQ-like</fullName>
    </submittedName>
</protein>
<dbReference type="Pfam" id="PF00270">
    <property type="entry name" value="DEAD"/>
    <property type="match status" value="1"/>
</dbReference>
<dbReference type="SUPFAM" id="SSF158702">
    <property type="entry name" value="Sec63 N-terminal domain-like"/>
    <property type="match status" value="1"/>
</dbReference>
<accession>A0ABM1MNF6</accession>
<dbReference type="SUPFAM" id="SSF52540">
    <property type="entry name" value="P-loop containing nucleoside triphosphate hydrolases"/>
    <property type="match status" value="1"/>
</dbReference>